<dbReference type="InterPro" id="IPR045851">
    <property type="entry name" value="AMP-bd_C_sf"/>
</dbReference>
<evidence type="ECO:0000256" key="2">
    <source>
        <dbReference type="ARBA" id="ARBA00022598"/>
    </source>
</evidence>
<evidence type="ECO:0000313" key="5">
    <source>
        <dbReference type="EMBL" id="CAD7440044.1"/>
    </source>
</evidence>
<evidence type="ECO:0000259" key="4">
    <source>
        <dbReference type="Pfam" id="PF13193"/>
    </source>
</evidence>
<comment type="similarity">
    <text evidence="1">Belongs to the ATP-dependent AMP-binding enzyme family.</text>
</comment>
<accession>A0A7R9ERH1</accession>
<protein>
    <recommendedName>
        <fullName evidence="4">AMP-binding enzyme C-terminal domain-containing protein</fullName>
    </recommendedName>
</protein>
<feature type="domain" description="AMP-binding enzyme C-terminal" evidence="4">
    <location>
        <begin position="112"/>
        <end position="187"/>
    </location>
</feature>
<dbReference type="PANTHER" id="PTHR43201">
    <property type="entry name" value="ACYL-COA SYNTHETASE"/>
    <property type="match status" value="1"/>
</dbReference>
<keyword evidence="2" id="KW-0436">Ligase</keyword>
<proteinExistence type="inferred from homology"/>
<dbReference type="SUPFAM" id="SSF56801">
    <property type="entry name" value="Acetyl-CoA synthetase-like"/>
    <property type="match status" value="1"/>
</dbReference>
<dbReference type="GO" id="GO:0006631">
    <property type="term" value="P:fatty acid metabolic process"/>
    <property type="evidence" value="ECO:0007669"/>
    <property type="project" value="TreeGrafter"/>
</dbReference>
<feature type="compositionally biased region" description="Polar residues" evidence="3">
    <location>
        <begin position="204"/>
        <end position="225"/>
    </location>
</feature>
<dbReference type="PANTHER" id="PTHR43201:SF5">
    <property type="entry name" value="MEDIUM-CHAIN ACYL-COA LIGASE ACSF2, MITOCHONDRIAL"/>
    <property type="match status" value="1"/>
</dbReference>
<dbReference type="FunFam" id="3.30.300.30:FF:000008">
    <property type="entry name" value="2,3-dihydroxybenzoate-AMP ligase"/>
    <property type="match status" value="1"/>
</dbReference>
<dbReference type="Pfam" id="PF13193">
    <property type="entry name" value="AMP-binding_C"/>
    <property type="match status" value="1"/>
</dbReference>
<sequence>MFHRDSRCRIILPFHRDSRGRNILLLMFHRDSRCRDFLMLHRDSRCRNFLMLHRDSRCRNTLADLFPTPTRTCLNTMSPSDQFVLTEDGYGRIVGRLKEMINRGGENIFPKEIEDFLQTHPDILEAQVFGVDDVRLGEVVACSLRLKEGSALTQEDIRAYCKGMIAHFKIPKYFKFVTEFSKTSSGKIQKFKLKEEITKELESQKSFGENNSQLSTTTGAGESRK</sequence>
<reference evidence="5" key="1">
    <citation type="submission" date="2020-11" db="EMBL/GenBank/DDBJ databases">
        <authorList>
            <person name="Tran Van P."/>
        </authorList>
    </citation>
    <scope>NUCLEOTIDE SEQUENCE</scope>
</reference>
<dbReference type="Gene3D" id="3.30.300.30">
    <property type="match status" value="1"/>
</dbReference>
<dbReference type="GO" id="GO:0031956">
    <property type="term" value="F:medium-chain fatty acid-CoA ligase activity"/>
    <property type="evidence" value="ECO:0007669"/>
    <property type="project" value="TreeGrafter"/>
</dbReference>
<dbReference type="AlphaFoldDB" id="A0A7R9ERH1"/>
<feature type="region of interest" description="Disordered" evidence="3">
    <location>
        <begin position="202"/>
        <end position="225"/>
    </location>
</feature>
<name>A0A7R9ERH1_9NEOP</name>
<evidence type="ECO:0000256" key="1">
    <source>
        <dbReference type="ARBA" id="ARBA00006432"/>
    </source>
</evidence>
<evidence type="ECO:0000256" key="3">
    <source>
        <dbReference type="SAM" id="MobiDB-lite"/>
    </source>
</evidence>
<dbReference type="InterPro" id="IPR025110">
    <property type="entry name" value="AMP-bd_C"/>
</dbReference>
<organism evidence="5">
    <name type="scientific">Timema bartmani</name>
    <dbReference type="NCBI Taxonomy" id="61472"/>
    <lineage>
        <taxon>Eukaryota</taxon>
        <taxon>Metazoa</taxon>
        <taxon>Ecdysozoa</taxon>
        <taxon>Arthropoda</taxon>
        <taxon>Hexapoda</taxon>
        <taxon>Insecta</taxon>
        <taxon>Pterygota</taxon>
        <taxon>Neoptera</taxon>
        <taxon>Polyneoptera</taxon>
        <taxon>Phasmatodea</taxon>
        <taxon>Timematodea</taxon>
        <taxon>Timematoidea</taxon>
        <taxon>Timematidae</taxon>
        <taxon>Timema</taxon>
    </lineage>
</organism>
<gene>
    <name evidence="5" type="ORF">TBIB3V08_LOCUS2574</name>
</gene>
<dbReference type="EMBL" id="OD564860">
    <property type="protein sequence ID" value="CAD7440044.1"/>
    <property type="molecule type" value="Genomic_DNA"/>
</dbReference>